<reference evidence="2" key="3">
    <citation type="journal article" date="2000" name="Genome Res.">
        <title>RIKEN integrated sequence analysis (RISA) system--384-format sequencing pipeline with 384 multicapillary sequencer.</title>
        <authorList>
            <person name="Shibata K."/>
            <person name="Itoh M."/>
            <person name="Aizawa K."/>
            <person name="Nagaoka S."/>
            <person name="Sasaki N."/>
            <person name="Carninci P."/>
            <person name="Konno H."/>
            <person name="Akiyama J."/>
            <person name="Nishi K."/>
            <person name="Kitsunai T."/>
            <person name="Tashiro H."/>
            <person name="Itoh M."/>
            <person name="Sumi N."/>
            <person name="Ishii Y."/>
            <person name="Nakamura S."/>
            <person name="Hazama M."/>
            <person name="Nishine T."/>
            <person name="Harada A."/>
            <person name="Yamamoto R."/>
            <person name="Matsumoto H."/>
            <person name="Sakaguchi S."/>
            <person name="Ikegami T."/>
            <person name="Kashiwagi K."/>
            <person name="Fujiwake S."/>
            <person name="Inoue K."/>
            <person name="Togawa Y."/>
            <person name="Izawa M."/>
            <person name="Ohara E."/>
            <person name="Watahiki M."/>
            <person name="Yoneda Y."/>
            <person name="Ishikawa T."/>
            <person name="Ozawa K."/>
            <person name="Tanaka T."/>
            <person name="Matsuura S."/>
            <person name="Kawai J."/>
            <person name="Okazaki Y."/>
            <person name="Muramatsu M."/>
            <person name="Inoue Y."/>
            <person name="Kira A."/>
            <person name="Hayashizaki Y."/>
        </authorList>
    </citation>
    <scope>NUCLEOTIDE SEQUENCE</scope>
    <source>
        <strain evidence="2">NOD</strain>
        <tissue evidence="2">Activated spleen</tissue>
    </source>
</reference>
<proteinExistence type="evidence at transcript level"/>
<reference evidence="2" key="5">
    <citation type="journal article" date="2002" name="Nature">
        <title>Analysis of the mouse transcriptome based on functional annotation of 60,770 full-length cDNAs.</title>
        <authorList>
            <consortium name="The FANTOM Consortium and the RIKEN Genome Exploration Research Group Phase I and II Team"/>
        </authorList>
    </citation>
    <scope>NUCLEOTIDE SEQUENCE</scope>
    <source>
        <strain evidence="2">NOD</strain>
        <tissue evidence="2">Activated spleen</tissue>
    </source>
</reference>
<reference evidence="2" key="2">
    <citation type="journal article" date="2000" name="Genome Res.">
        <title>Normalization and subtraction of cap-trapper-selected cDNAs to prepare full-length cDNA libraries for rapid discovery of new genes.</title>
        <authorList>
            <person name="Carninci P."/>
            <person name="Shibata Y."/>
            <person name="Hayatsu N."/>
            <person name="Sugahara Y."/>
            <person name="Shibata K."/>
            <person name="Itoh M."/>
            <person name="Konno H."/>
            <person name="Okazaki Y."/>
            <person name="Muramatsu M."/>
            <person name="Hayashizaki Y."/>
        </authorList>
    </citation>
    <scope>NUCLEOTIDE SEQUENCE</scope>
    <source>
        <strain evidence="2">NOD</strain>
        <tissue evidence="2">Activated spleen</tissue>
    </source>
</reference>
<evidence type="ECO:0000256" key="1">
    <source>
        <dbReference type="SAM" id="Phobius"/>
    </source>
</evidence>
<evidence type="ECO:0000313" key="2">
    <source>
        <dbReference type="EMBL" id="BAE33736.1"/>
    </source>
</evidence>
<dbReference type="EMBL" id="AK156503">
    <property type="protein sequence ID" value="BAE33736.1"/>
    <property type="molecule type" value="mRNA"/>
</dbReference>
<reference evidence="2" key="1">
    <citation type="journal article" date="1999" name="Methods Enzymol.">
        <title>High-efficiency full-length cDNA cloning.</title>
        <authorList>
            <person name="Carninci P."/>
            <person name="Hayashizaki Y."/>
        </authorList>
    </citation>
    <scope>NUCLEOTIDE SEQUENCE</scope>
    <source>
        <strain evidence="2">NOD</strain>
        <tissue evidence="2">Activated spleen</tissue>
    </source>
</reference>
<keyword evidence="1" id="KW-1133">Transmembrane helix</keyword>
<reference evidence="2" key="8">
    <citation type="journal article" date="2005" name="Science">
        <title>Antisense Transcription in the Mammalian Transcriptome.</title>
        <authorList>
            <consortium name="RIKEN Genome Exploration Research Group and Genome Science Group (Genome Network Project Core Group) and the FANTOM Consortium"/>
        </authorList>
    </citation>
    <scope>NUCLEOTIDE SEQUENCE</scope>
    <source>
        <strain evidence="2">NOD</strain>
        <tissue evidence="2">Activated spleen</tissue>
    </source>
</reference>
<organism evidence="2">
    <name type="scientific">Mus musculus</name>
    <name type="common">Mouse</name>
    <dbReference type="NCBI Taxonomy" id="10090"/>
    <lineage>
        <taxon>Eukaryota</taxon>
        <taxon>Metazoa</taxon>
        <taxon>Chordata</taxon>
        <taxon>Craniata</taxon>
        <taxon>Vertebrata</taxon>
        <taxon>Euteleostomi</taxon>
        <taxon>Mammalia</taxon>
        <taxon>Eutheria</taxon>
        <taxon>Euarchontoglires</taxon>
        <taxon>Glires</taxon>
        <taxon>Rodentia</taxon>
        <taxon>Myomorpha</taxon>
        <taxon>Muroidea</taxon>
        <taxon>Muridae</taxon>
        <taxon>Murinae</taxon>
        <taxon>Mus</taxon>
        <taxon>Mus</taxon>
    </lineage>
</organism>
<keyword evidence="1" id="KW-0812">Transmembrane</keyword>
<feature type="transmembrane region" description="Helical" evidence="1">
    <location>
        <begin position="7"/>
        <end position="23"/>
    </location>
</feature>
<reference evidence="2" key="6">
    <citation type="submission" date="2004-03" db="EMBL/GenBank/DDBJ databases">
        <authorList>
            <person name="Arakawa T."/>
            <person name="Carninci P."/>
            <person name="Fukuda S."/>
            <person name="Hashizume W."/>
            <person name="Hayashida K."/>
            <person name="Hori F."/>
            <person name="Iida J."/>
            <person name="Imamura K."/>
            <person name="Imotani K."/>
            <person name="Itoh M."/>
            <person name="Kanagawa S."/>
            <person name="Kawai J."/>
            <person name="Kojima M."/>
            <person name="Konno H."/>
            <person name="Murata M."/>
            <person name="Nakamura M."/>
            <person name="Ninomiya N."/>
            <person name="Nishiyori H."/>
            <person name="Nomura K."/>
            <person name="Ohno M."/>
            <person name="Sakazume N."/>
            <person name="Sano H."/>
            <person name="Sasaki D."/>
            <person name="Shibata K."/>
            <person name="Shiraki T."/>
            <person name="Tagami M."/>
            <person name="Tagami Y."/>
            <person name="Waki K."/>
            <person name="Watahiki A."/>
            <person name="Muramatsu M."/>
            <person name="Hayashizaki Y."/>
        </authorList>
    </citation>
    <scope>NUCLEOTIDE SEQUENCE</scope>
    <source>
        <strain evidence="2">NOD</strain>
        <tissue evidence="2">Activated spleen</tissue>
    </source>
</reference>
<accession>Q3U0W5</accession>
<reference evidence="2" key="7">
    <citation type="journal article" date="2005" name="Science">
        <title>The Transcriptional Landscape of the Mammalian Genome.</title>
        <authorList>
            <consortium name="The FANTOM Consortium"/>
            <consortium name="Riken Genome Exploration Research Group and Genome Science Group (Genome Network Project Core Group)"/>
        </authorList>
    </citation>
    <scope>NUCLEOTIDE SEQUENCE</scope>
    <source>
        <strain evidence="2">NOD</strain>
        <tissue evidence="2">Activated spleen</tissue>
    </source>
</reference>
<dbReference type="AlphaFoldDB" id="Q3U0W5"/>
<keyword evidence="1" id="KW-0472">Membrane</keyword>
<name>Q3U0W5_MOUSE</name>
<sequence>MCSLKKCVFILTISYTLYCIFIISTSPVFFLLPRLSCHVPFLLSFSLKKQNKKQQRKRALECVVIIVHPHLGRALEHGSCGTTAWEKLAFPFLAVLTGLGALSSSLTCSAVRT</sequence>
<reference evidence="2" key="4">
    <citation type="journal article" date="2001" name="Nature">
        <title>Functional annotation of a full-length mouse cDNA collection.</title>
        <authorList>
            <consortium name="The RIKEN Genome Exploration Research Group Phase II Team and the FANTOM Consortium"/>
        </authorList>
    </citation>
    <scope>NUCLEOTIDE SEQUENCE</scope>
    <source>
        <strain evidence="2">NOD</strain>
        <tissue evidence="2">Activated spleen</tissue>
    </source>
</reference>
<protein>
    <submittedName>
        <fullName evidence="2">Uncharacterized protein</fullName>
    </submittedName>
</protein>